<evidence type="ECO:0000313" key="3">
    <source>
        <dbReference type="EMBL" id="GAA2860659.1"/>
    </source>
</evidence>
<keyword evidence="4" id="KW-1185">Reference proteome</keyword>
<feature type="transmembrane region" description="Helical" evidence="2">
    <location>
        <begin position="141"/>
        <end position="158"/>
    </location>
</feature>
<keyword evidence="2" id="KW-1133">Transmembrane helix</keyword>
<protein>
    <recommendedName>
        <fullName evidence="5">DUF998 domain-containing protein</fullName>
    </recommendedName>
</protein>
<evidence type="ECO:0000313" key="4">
    <source>
        <dbReference type="Proteomes" id="UP001500831"/>
    </source>
</evidence>
<accession>A0ABN3VUY1</accession>
<dbReference type="EMBL" id="BAAAVI010000010">
    <property type="protein sequence ID" value="GAA2860659.1"/>
    <property type="molecule type" value="Genomic_DNA"/>
</dbReference>
<gene>
    <name evidence="3" type="ORF">GCM10010517_19310</name>
</gene>
<dbReference type="Proteomes" id="UP001500831">
    <property type="component" value="Unassembled WGS sequence"/>
</dbReference>
<organism evidence="3 4">
    <name type="scientific">Streptosporangium fragile</name>
    <dbReference type="NCBI Taxonomy" id="46186"/>
    <lineage>
        <taxon>Bacteria</taxon>
        <taxon>Bacillati</taxon>
        <taxon>Actinomycetota</taxon>
        <taxon>Actinomycetes</taxon>
        <taxon>Streptosporangiales</taxon>
        <taxon>Streptosporangiaceae</taxon>
        <taxon>Streptosporangium</taxon>
    </lineage>
</organism>
<keyword evidence="2" id="KW-0812">Transmembrane</keyword>
<evidence type="ECO:0008006" key="5">
    <source>
        <dbReference type="Google" id="ProtNLM"/>
    </source>
</evidence>
<feature type="transmembrane region" description="Helical" evidence="2">
    <location>
        <begin position="114"/>
        <end position="134"/>
    </location>
</feature>
<sequence>MNEGPVSRWPGTVGPVLALAAMAYAHVAASGSVDPFTGLISEYALTDDGAWTTAGGTIALAMGALWAAYLLARLDPGRGAAARVLFVAAALGLLLTAVFPTDAAPGVTSIGGEIHHWSAAVVFTALPCAGWMVGRRSGNRVLAGVGIVSVMLLAAFLAARPGSPAADLIGGPGYHGMLQRLLVLSDMALVLLSVRQVGRKDGDGVVGGLVHRPRGAGRLGAGVAIPAQPGPDGTGRSRRPIGLGPV</sequence>
<feature type="region of interest" description="Disordered" evidence="1">
    <location>
        <begin position="221"/>
        <end position="246"/>
    </location>
</feature>
<evidence type="ECO:0000256" key="1">
    <source>
        <dbReference type="SAM" id="MobiDB-lite"/>
    </source>
</evidence>
<name>A0ABN3VUY1_9ACTN</name>
<reference evidence="3 4" key="1">
    <citation type="journal article" date="2019" name="Int. J. Syst. Evol. Microbiol.">
        <title>The Global Catalogue of Microorganisms (GCM) 10K type strain sequencing project: providing services to taxonomists for standard genome sequencing and annotation.</title>
        <authorList>
            <consortium name="The Broad Institute Genomics Platform"/>
            <consortium name="The Broad Institute Genome Sequencing Center for Infectious Disease"/>
            <person name="Wu L."/>
            <person name="Ma J."/>
        </authorList>
    </citation>
    <scope>NUCLEOTIDE SEQUENCE [LARGE SCALE GENOMIC DNA]</scope>
    <source>
        <strain evidence="3 4">JCM 6242</strain>
    </source>
</reference>
<evidence type="ECO:0000256" key="2">
    <source>
        <dbReference type="SAM" id="Phobius"/>
    </source>
</evidence>
<proteinExistence type="predicted"/>
<comment type="caution">
    <text evidence="3">The sequence shown here is derived from an EMBL/GenBank/DDBJ whole genome shotgun (WGS) entry which is preliminary data.</text>
</comment>
<dbReference type="InterPro" id="IPR009339">
    <property type="entry name" value="DUF998"/>
</dbReference>
<feature type="transmembrane region" description="Helical" evidence="2">
    <location>
        <begin position="12"/>
        <end position="29"/>
    </location>
</feature>
<keyword evidence="2" id="KW-0472">Membrane</keyword>
<dbReference type="RefSeq" id="WP_425581967.1">
    <property type="nucleotide sequence ID" value="NZ_BAAAVI010000010.1"/>
</dbReference>
<feature type="transmembrane region" description="Helical" evidence="2">
    <location>
        <begin position="84"/>
        <end position="102"/>
    </location>
</feature>
<feature type="transmembrane region" description="Helical" evidence="2">
    <location>
        <begin position="49"/>
        <end position="72"/>
    </location>
</feature>
<dbReference type="Pfam" id="PF06197">
    <property type="entry name" value="DUF998"/>
    <property type="match status" value="1"/>
</dbReference>